<organism evidence="2">
    <name type="scientific">marine metagenome</name>
    <dbReference type="NCBI Taxonomy" id="408172"/>
    <lineage>
        <taxon>unclassified sequences</taxon>
        <taxon>metagenomes</taxon>
        <taxon>ecological metagenomes</taxon>
    </lineage>
</organism>
<proteinExistence type="predicted"/>
<gene>
    <name evidence="2" type="ORF">METZ01_LOCUS347315</name>
</gene>
<dbReference type="PANTHER" id="PTHR42966:SF1">
    <property type="entry name" value="SIALIC ACID SYNTHASE"/>
    <property type="match status" value="1"/>
</dbReference>
<name>A0A382RD30_9ZZZZ</name>
<dbReference type="PANTHER" id="PTHR42966">
    <property type="entry name" value="N-ACETYLNEURAMINATE SYNTHASE"/>
    <property type="match status" value="1"/>
</dbReference>
<sequence length="241" mass="27940">MKNFQIIAEIGSNWSGNEKIGKKMIKAAKLAGADYVKFQMWKAADLYKKSEPFWNDIKRAEITPEIARKFKKYSDEQKIKFFCSVFNPEAVETLENLNVKLYKIASWTASMKHKKSKSTLESIAQTKKPVIISTGMNANVDKLKHIFRKNKKYFLYCVARYPTKMNQVNFTTMKKFDGFSDHTEGFLAPIMFASNFRNSKKTLFYEKHVSITESKGPDKSFAMSMNDFGQLISEFNKIKYL</sequence>
<dbReference type="InterPro" id="IPR013132">
    <property type="entry name" value="PseI/NeuA/B-like_N"/>
</dbReference>
<dbReference type="GO" id="GO:0047444">
    <property type="term" value="F:N-acylneuraminate-9-phosphate synthase activity"/>
    <property type="evidence" value="ECO:0007669"/>
    <property type="project" value="TreeGrafter"/>
</dbReference>
<reference evidence="2" key="1">
    <citation type="submission" date="2018-05" db="EMBL/GenBank/DDBJ databases">
        <authorList>
            <person name="Lanie J.A."/>
            <person name="Ng W.-L."/>
            <person name="Kazmierczak K.M."/>
            <person name="Andrzejewski T.M."/>
            <person name="Davidsen T.M."/>
            <person name="Wayne K.J."/>
            <person name="Tettelin H."/>
            <person name="Glass J.I."/>
            <person name="Rusch D."/>
            <person name="Podicherti R."/>
            <person name="Tsui H.-C.T."/>
            <person name="Winkler M.E."/>
        </authorList>
    </citation>
    <scope>NUCLEOTIDE SEQUENCE</scope>
</reference>
<dbReference type="SUPFAM" id="SSF51569">
    <property type="entry name" value="Aldolase"/>
    <property type="match status" value="1"/>
</dbReference>
<evidence type="ECO:0000259" key="1">
    <source>
        <dbReference type="Pfam" id="PF03102"/>
    </source>
</evidence>
<dbReference type="AlphaFoldDB" id="A0A382RD30"/>
<dbReference type="InterPro" id="IPR051690">
    <property type="entry name" value="PseI-like"/>
</dbReference>
<dbReference type="Pfam" id="PF03102">
    <property type="entry name" value="NeuB"/>
    <property type="match status" value="1"/>
</dbReference>
<feature type="domain" description="PseI/NeuA/B-like" evidence="1">
    <location>
        <begin position="24"/>
        <end position="239"/>
    </location>
</feature>
<protein>
    <recommendedName>
        <fullName evidence="1">PseI/NeuA/B-like domain-containing protein</fullName>
    </recommendedName>
</protein>
<evidence type="ECO:0000313" key="2">
    <source>
        <dbReference type="EMBL" id="SVC94461.1"/>
    </source>
</evidence>
<accession>A0A382RD30</accession>
<dbReference type="GO" id="GO:0016051">
    <property type="term" value="P:carbohydrate biosynthetic process"/>
    <property type="evidence" value="ECO:0007669"/>
    <property type="project" value="InterPro"/>
</dbReference>
<dbReference type="EMBL" id="UINC01120154">
    <property type="protein sequence ID" value="SVC94461.1"/>
    <property type="molecule type" value="Genomic_DNA"/>
</dbReference>
<dbReference type="InterPro" id="IPR013785">
    <property type="entry name" value="Aldolase_TIM"/>
</dbReference>
<dbReference type="Gene3D" id="3.20.20.70">
    <property type="entry name" value="Aldolase class I"/>
    <property type="match status" value="1"/>
</dbReference>